<protein>
    <recommendedName>
        <fullName evidence="1">Cobalamin-independent methionine synthase MetE N-terminal domain-containing protein</fullName>
    </recommendedName>
</protein>
<comment type="caution">
    <text evidence="2">The sequence shown here is derived from an EMBL/GenBank/DDBJ whole genome shotgun (WGS) entry which is preliminary data.</text>
</comment>
<dbReference type="GO" id="GO:0008270">
    <property type="term" value="F:zinc ion binding"/>
    <property type="evidence" value="ECO:0007669"/>
    <property type="project" value="InterPro"/>
</dbReference>
<dbReference type="AlphaFoldDB" id="A0A2T9X343"/>
<dbReference type="NCBIfam" id="NF006349">
    <property type="entry name" value="PRK08575.1-2"/>
    <property type="match status" value="1"/>
</dbReference>
<organism evidence="2 3">
    <name type="scientific">Acidianus hospitalis</name>
    <dbReference type="NCBI Taxonomy" id="563177"/>
    <lineage>
        <taxon>Archaea</taxon>
        <taxon>Thermoproteota</taxon>
        <taxon>Thermoprotei</taxon>
        <taxon>Sulfolobales</taxon>
        <taxon>Sulfolobaceae</taxon>
        <taxon>Acidianus</taxon>
    </lineage>
</organism>
<dbReference type="PANTHER" id="PTHR30519">
    <property type="entry name" value="5-METHYLTETRAHYDROPTEROYLTRIGLUTAMATE--HOMOCYSTEINE METHYLTRANSFERASE"/>
    <property type="match status" value="1"/>
</dbReference>
<reference evidence="2 3" key="1">
    <citation type="journal article" date="2015" name="Appl. Environ. Microbiol.">
        <title>Nanoarchaeota, Their Sulfolobales Host, and Nanoarchaeota Virus Distribution across Yellowstone National Park Hot Springs.</title>
        <authorList>
            <person name="Munson-McGee J.H."/>
            <person name="Field E.K."/>
            <person name="Bateson M."/>
            <person name="Rooney C."/>
            <person name="Stepanauskas R."/>
            <person name="Young M.J."/>
        </authorList>
    </citation>
    <scope>NUCLEOTIDE SEQUENCE [LARGE SCALE GENOMIC DNA]</scope>
    <source>
        <strain evidence="2">SCGC AC-742_N10</strain>
    </source>
</reference>
<dbReference type="Proteomes" id="UP000245638">
    <property type="component" value="Unassembled WGS sequence"/>
</dbReference>
<dbReference type="InterPro" id="IPR038071">
    <property type="entry name" value="UROD/MetE-like_sf"/>
</dbReference>
<dbReference type="Pfam" id="PF08267">
    <property type="entry name" value="Meth_synt_1"/>
    <property type="match status" value="1"/>
</dbReference>
<dbReference type="GO" id="GO:0003871">
    <property type="term" value="F:5-methyltetrahydropteroyltriglutamate-homocysteine S-methyltransferase activity"/>
    <property type="evidence" value="ECO:0007669"/>
    <property type="project" value="InterPro"/>
</dbReference>
<proteinExistence type="predicted"/>
<evidence type="ECO:0000313" key="2">
    <source>
        <dbReference type="EMBL" id="PVU74465.1"/>
    </source>
</evidence>
<name>A0A2T9X343_9CREN</name>
<accession>A0A2T9X343</accession>
<dbReference type="EMBL" id="QEFD01000210">
    <property type="protein sequence ID" value="PVU74465.1"/>
    <property type="molecule type" value="Genomic_DNA"/>
</dbReference>
<dbReference type="InterPro" id="IPR013215">
    <property type="entry name" value="Cbl-indep_Met_Synth_N"/>
</dbReference>
<evidence type="ECO:0000259" key="1">
    <source>
        <dbReference type="Pfam" id="PF08267"/>
    </source>
</evidence>
<feature type="domain" description="Cobalamin-independent methionine synthase MetE N-terminal" evidence="1">
    <location>
        <begin position="82"/>
        <end position="285"/>
    </location>
</feature>
<dbReference type="Gene3D" id="3.20.20.210">
    <property type="match status" value="1"/>
</dbReference>
<evidence type="ECO:0000313" key="3">
    <source>
        <dbReference type="Proteomes" id="UP000245638"/>
    </source>
</evidence>
<dbReference type="GO" id="GO:0008652">
    <property type="term" value="P:amino acid biosynthetic process"/>
    <property type="evidence" value="ECO:0007669"/>
    <property type="project" value="InterPro"/>
</dbReference>
<dbReference type="SUPFAM" id="SSF51726">
    <property type="entry name" value="UROD/MetE-like"/>
    <property type="match status" value="1"/>
</dbReference>
<gene>
    <name evidence="2" type="ORF">DDW13_07375</name>
</gene>
<sequence>MIEFKACIIGSYPKSLALGKTISRYRSGKISQDKLENAILKEEEKFFNIVKDVNPECTTDGLFRWDDIVDLTFSYINGQEKGELMRFFDNNFYYRKAVIKSKLTPKDEYKNILEVDREMMKKLGLKTGLSAVILGPLTYVELSQDEYYHNVEELLFTYSSVVNEVIKGIESKVDMIEIHEPSLFSKGIKKEILDKLSSAYESMLKGIRKTTLVISYFEVLNKRLPYLFSLPVENYGVDVIENKKKLANIYKYFKDKNVFLGVLNTRNTKMERISTIRRMIEKAKEKGAKEIMIGNASLMDFIPEKIAKKKLMLLKKVIQ</sequence>